<dbReference type="CDD" id="cd10928">
    <property type="entry name" value="CE4_u4"/>
    <property type="match status" value="1"/>
</dbReference>
<reference evidence="3 4" key="1">
    <citation type="submission" date="2016-10" db="EMBL/GenBank/DDBJ databases">
        <authorList>
            <person name="de Groot N.N."/>
        </authorList>
    </citation>
    <scope>NUCLEOTIDE SEQUENCE [LARGE SCALE GENOMIC DNA]</scope>
    <source>
        <strain evidence="4">L7-484,KACC 16230,DSM 25025</strain>
    </source>
</reference>
<name>A0A1H0EVP0_9HYPH</name>
<dbReference type="RefSeq" id="WP_090670266.1">
    <property type="nucleotide sequence ID" value="NZ_FNIT01000002.1"/>
</dbReference>
<protein>
    <submittedName>
        <fullName evidence="3">Predicted glycosyl transferase</fullName>
    </submittedName>
</protein>
<dbReference type="SUPFAM" id="SSF88713">
    <property type="entry name" value="Glycoside hydrolase/deacetylase"/>
    <property type="match status" value="1"/>
</dbReference>
<dbReference type="PANTHER" id="PTHR21015">
    <property type="entry name" value="UDP-N-ACETYLGLUCOSAMINE--N-ACETYLMURAMYL-(PENTAPEPTIDE) PYROPHOSPHORYL-UNDECAPRENOL N-ACETYLGLUCOSAMINE TRANSFERASE 1"/>
    <property type="match status" value="1"/>
</dbReference>
<dbReference type="SUPFAM" id="SSF53756">
    <property type="entry name" value="UDP-Glycosyltransferase/glycogen phosphorylase"/>
    <property type="match status" value="1"/>
</dbReference>
<keyword evidence="1" id="KW-0732">Signal</keyword>
<accession>A0A1H0EVP0</accession>
<dbReference type="Gene3D" id="3.40.50.2000">
    <property type="entry name" value="Glycogen Phosphorylase B"/>
    <property type="match status" value="2"/>
</dbReference>
<gene>
    <name evidence="3" type="ORF">SAMN05192530_102242</name>
</gene>
<keyword evidence="3" id="KW-0808">Transferase</keyword>
<proteinExistence type="predicted"/>
<dbReference type="EMBL" id="FNIT01000002">
    <property type="protein sequence ID" value="SDN86454.1"/>
    <property type="molecule type" value="Genomic_DNA"/>
</dbReference>
<sequence length="630" mass="67261">MRVLIAVTHLLGVGHLARAALLGRGLAAAGHDVCVASGGRPVPNLDLAGVELVQLPPVHCRDADFRTLWGEDGRMLDDALRAYRREALLAAFRRVHPDVVMTETYPFGRRSLAGEFEALVSAVWARPERPALLASVRDILNPPSRPDKALQAERIVVERFDGVLVHGDPAAVPLERSWPVGEGLRPRLLYTGYVSGDAAPASARRGEEIVVSGGGGIAGLTLFRAAVVASRLDGSGRWRILVGHGVPEADFRELAGAAHSRLVVDRARPDFRDLLAHASVSVSQSGYNTVLDLAGAGTPAVLVPFEEGSEQEQRLRAEGLAAAGRAVLLPAAELSPEALHGAVEAARALPQGAGVPVNTNGVARSVLLVEEAARRARRIAQGWAALGRVLDERAATRRPAALWWRDDDAAEPTEALDRLLALRRHLGVPLALAVSPRLATDALAQRLQGEDAAILVHGIAHLNHAPAGEKRRELGYRPPADILRELGEGLAALRQLLGDRVLPVLVPPWNRIDAALVPELAAVGYRGLSTFGARSGATRDGLAVANAHCDPILWHGGRGLADEAETLERLARDLARDEPVGLLTHHLVHDPAVWRFVEQLLAYLGAHPGARFVNAHAAFALPPAHEEAPR</sequence>
<dbReference type="Pfam" id="PF04101">
    <property type="entry name" value="Glyco_tran_28_C"/>
    <property type="match status" value="1"/>
</dbReference>
<keyword evidence="4" id="KW-1185">Reference proteome</keyword>
<dbReference type="GO" id="GO:0016758">
    <property type="term" value="F:hexosyltransferase activity"/>
    <property type="evidence" value="ECO:0007669"/>
    <property type="project" value="InterPro"/>
</dbReference>
<feature type="domain" description="Glycosyl transferase family 28 C-terminal" evidence="2">
    <location>
        <begin position="272"/>
        <end position="346"/>
    </location>
</feature>
<feature type="signal peptide" evidence="1">
    <location>
        <begin position="1"/>
        <end position="19"/>
    </location>
</feature>
<evidence type="ECO:0000259" key="2">
    <source>
        <dbReference type="Pfam" id="PF04101"/>
    </source>
</evidence>
<feature type="chain" id="PRO_5011433012" evidence="1">
    <location>
        <begin position="20"/>
        <end position="630"/>
    </location>
</feature>
<organism evidence="3 4">
    <name type="scientific">Aureimonas jatrophae</name>
    <dbReference type="NCBI Taxonomy" id="1166073"/>
    <lineage>
        <taxon>Bacteria</taxon>
        <taxon>Pseudomonadati</taxon>
        <taxon>Pseudomonadota</taxon>
        <taxon>Alphaproteobacteria</taxon>
        <taxon>Hyphomicrobiales</taxon>
        <taxon>Aurantimonadaceae</taxon>
        <taxon>Aureimonas</taxon>
    </lineage>
</organism>
<dbReference type="InterPro" id="IPR007235">
    <property type="entry name" value="Glyco_trans_28_C"/>
</dbReference>
<dbReference type="InterPro" id="IPR049591">
    <property type="entry name" value="CE4_u4-like"/>
</dbReference>
<dbReference type="PANTHER" id="PTHR21015:SF28">
    <property type="entry name" value="SLL1722 PROTEIN"/>
    <property type="match status" value="1"/>
</dbReference>
<evidence type="ECO:0000313" key="4">
    <source>
        <dbReference type="Proteomes" id="UP000198793"/>
    </source>
</evidence>
<dbReference type="STRING" id="1166073.SAMN05192530_102242"/>
<dbReference type="InterPro" id="IPR011330">
    <property type="entry name" value="Glyco_hydro/deAcase_b/a-brl"/>
</dbReference>
<dbReference type="GO" id="GO:0005975">
    <property type="term" value="P:carbohydrate metabolic process"/>
    <property type="evidence" value="ECO:0007669"/>
    <property type="project" value="InterPro"/>
</dbReference>
<dbReference type="AlphaFoldDB" id="A0A1H0EVP0"/>
<evidence type="ECO:0000256" key="1">
    <source>
        <dbReference type="SAM" id="SignalP"/>
    </source>
</evidence>
<evidence type="ECO:0000313" key="3">
    <source>
        <dbReference type="EMBL" id="SDN86454.1"/>
    </source>
</evidence>
<dbReference type="OrthoDB" id="503443at2"/>
<dbReference type="Gene3D" id="3.20.20.370">
    <property type="entry name" value="Glycoside hydrolase/deacetylase"/>
    <property type="match status" value="1"/>
</dbReference>
<dbReference type="Proteomes" id="UP000198793">
    <property type="component" value="Unassembled WGS sequence"/>
</dbReference>